<evidence type="ECO:0000313" key="2">
    <source>
        <dbReference type="Proteomes" id="UP000005113"/>
    </source>
</evidence>
<name>J1I406_9BACT</name>
<sequence length="105" mass="12062">MNNTHKAYLLKIIRFDGNLTPLIDLGYDYIELIAEIESFLEKKYVAENEGLLSVTQKGEEFITSSNKDSGKSNLTKLIEPEHQSKIRKLDKNDIFLPETNVIDFL</sequence>
<dbReference type="OrthoDB" id="1446067at2"/>
<reference evidence="2" key="1">
    <citation type="journal article" date="2012" name="Stand. Genomic Sci.">
        <title>Permanent draft genome sequence of the gliding predator Saprospira grandis strain Sa g1 (= HR1).</title>
        <authorList>
            <person name="Mavromatis K."/>
            <person name="Chertkov O."/>
            <person name="Lapidus A."/>
            <person name="Nolan M."/>
            <person name="Lucas S."/>
            <person name="Tice H."/>
            <person name="Del Rio T.G."/>
            <person name="Cheng J.F."/>
            <person name="Han C."/>
            <person name="Tapia R."/>
            <person name="Bruce D."/>
            <person name="Goodwin L.A."/>
            <person name="Pitluck S."/>
            <person name="Huntemann M."/>
            <person name="Liolios K."/>
            <person name="Pagani I."/>
            <person name="Ivanova N."/>
            <person name="Mikhailova N."/>
            <person name="Pati A."/>
            <person name="Chen A."/>
            <person name="Palaniappan K."/>
            <person name="Land M."/>
            <person name="Brambilla E.M."/>
            <person name="Rohde M."/>
            <person name="Spring S."/>
            <person name="Goker M."/>
            <person name="Detter J.C."/>
            <person name="Bristow J."/>
            <person name="Eisen J.A."/>
            <person name="Markowitz V."/>
            <person name="Hugenholtz P."/>
            <person name="Kyrpides N.C."/>
            <person name="Klenk H.P."/>
            <person name="Woyke T."/>
        </authorList>
    </citation>
    <scope>NUCLEOTIDE SEQUENCE [LARGE SCALE GENOMIC DNA]</scope>
    <source>
        <strain evidence="2">DSM 2844</strain>
    </source>
</reference>
<protein>
    <submittedName>
        <fullName evidence="1">Uncharacterized protein</fullName>
    </submittedName>
</protein>
<gene>
    <name evidence="1" type="ORF">SapgrDRAFT_1771</name>
</gene>
<dbReference type="AlphaFoldDB" id="J1I406"/>
<accession>J1I406</accession>
<organism evidence="1 2">
    <name type="scientific">Saprospira grandis DSM 2844</name>
    <dbReference type="NCBI Taxonomy" id="694433"/>
    <lineage>
        <taxon>Bacteria</taxon>
        <taxon>Pseudomonadati</taxon>
        <taxon>Bacteroidota</taxon>
        <taxon>Saprospiria</taxon>
        <taxon>Saprospirales</taxon>
        <taxon>Saprospiraceae</taxon>
        <taxon>Saprospira</taxon>
    </lineage>
</organism>
<dbReference type="Proteomes" id="UP000005113">
    <property type="component" value="Unassembled WGS sequence"/>
</dbReference>
<dbReference type="EMBL" id="JH719942">
    <property type="protein sequence ID" value="EJF53475.1"/>
    <property type="molecule type" value="Genomic_DNA"/>
</dbReference>
<proteinExistence type="predicted"/>
<evidence type="ECO:0000313" key="1">
    <source>
        <dbReference type="EMBL" id="EJF53475.1"/>
    </source>
</evidence>
<dbReference type="RefSeq" id="WP_002659153.1">
    <property type="nucleotide sequence ID" value="NZ_JH719942.1"/>
</dbReference>
<dbReference type="HOGENOM" id="CLU_2234703_0_0_10"/>